<sequence>MGSVATVDQTARVRPSARLAPSVARCVGYRYEGFGPGTHRGLPSRHLTVVLSLDAPTRTLAGADRTPDAFMALVGGLHTWPVTIAHDGDLAGVQLDLTPEGARSLFGLPAAAIGGDVLSLDDLIGPRAGELVERLAEGPTWRARFAVVEDVLSRGIGRLPGPAPELAYAWRRLAETDGTVRIADLAREVGWSRRHLGERFAAEYGLRPKEAARVMRFERSKRLLQRPGRPSLADVAAACGYYDQAHLAREWNDLAGCPPSAWLADEELPFVQGDEDAPGEP</sequence>
<evidence type="ECO:0000313" key="5">
    <source>
        <dbReference type="EMBL" id="GAA4632165.1"/>
    </source>
</evidence>
<reference evidence="6" key="1">
    <citation type="journal article" date="2019" name="Int. J. Syst. Evol. Microbiol.">
        <title>The Global Catalogue of Microorganisms (GCM) 10K type strain sequencing project: providing services to taxonomists for standard genome sequencing and annotation.</title>
        <authorList>
            <consortium name="The Broad Institute Genomics Platform"/>
            <consortium name="The Broad Institute Genome Sequencing Center for Infectious Disease"/>
            <person name="Wu L."/>
            <person name="Ma J."/>
        </authorList>
    </citation>
    <scope>NUCLEOTIDE SEQUENCE [LARGE SCALE GENOMIC DNA]</scope>
    <source>
        <strain evidence="6">JCM 17939</strain>
    </source>
</reference>
<evidence type="ECO:0000256" key="1">
    <source>
        <dbReference type="ARBA" id="ARBA00023015"/>
    </source>
</evidence>
<dbReference type="EMBL" id="BAABHK010000010">
    <property type="protein sequence ID" value="GAA4632165.1"/>
    <property type="molecule type" value="Genomic_DNA"/>
</dbReference>
<dbReference type="PANTHER" id="PTHR46796:SF15">
    <property type="entry name" value="BLL1074 PROTEIN"/>
    <property type="match status" value="1"/>
</dbReference>
<dbReference type="InterPro" id="IPR050204">
    <property type="entry name" value="AraC_XylS_family_regulators"/>
</dbReference>
<comment type="caution">
    <text evidence="5">The sequence shown here is derived from an EMBL/GenBank/DDBJ whole genome shotgun (WGS) entry which is preliminary data.</text>
</comment>
<dbReference type="Proteomes" id="UP001501442">
    <property type="component" value="Unassembled WGS sequence"/>
</dbReference>
<dbReference type="SMART" id="SM00342">
    <property type="entry name" value="HTH_ARAC"/>
    <property type="match status" value="1"/>
</dbReference>
<name>A0ABP8ULW4_9ACTN</name>
<keyword evidence="2" id="KW-0238">DNA-binding</keyword>
<dbReference type="SUPFAM" id="SSF46689">
    <property type="entry name" value="Homeodomain-like"/>
    <property type="match status" value="1"/>
</dbReference>
<evidence type="ECO:0000256" key="2">
    <source>
        <dbReference type="ARBA" id="ARBA00023125"/>
    </source>
</evidence>
<accession>A0ABP8ULW4</accession>
<feature type="domain" description="HTH araC/xylS-type" evidence="4">
    <location>
        <begin position="163"/>
        <end position="265"/>
    </location>
</feature>
<evidence type="ECO:0000256" key="3">
    <source>
        <dbReference type="ARBA" id="ARBA00023163"/>
    </source>
</evidence>
<dbReference type="PROSITE" id="PS01124">
    <property type="entry name" value="HTH_ARAC_FAMILY_2"/>
    <property type="match status" value="1"/>
</dbReference>
<dbReference type="PANTHER" id="PTHR46796">
    <property type="entry name" value="HTH-TYPE TRANSCRIPTIONAL ACTIVATOR RHAS-RELATED"/>
    <property type="match status" value="1"/>
</dbReference>
<dbReference type="InterPro" id="IPR009057">
    <property type="entry name" value="Homeodomain-like_sf"/>
</dbReference>
<keyword evidence="3" id="KW-0804">Transcription</keyword>
<keyword evidence="1" id="KW-0805">Transcription regulation</keyword>
<organism evidence="5 6">
    <name type="scientific">Actinoallomurus vinaceus</name>
    <dbReference type="NCBI Taxonomy" id="1080074"/>
    <lineage>
        <taxon>Bacteria</taxon>
        <taxon>Bacillati</taxon>
        <taxon>Actinomycetota</taxon>
        <taxon>Actinomycetes</taxon>
        <taxon>Streptosporangiales</taxon>
        <taxon>Thermomonosporaceae</taxon>
        <taxon>Actinoallomurus</taxon>
    </lineage>
</organism>
<dbReference type="Pfam" id="PF12833">
    <property type="entry name" value="HTH_18"/>
    <property type="match status" value="1"/>
</dbReference>
<proteinExistence type="predicted"/>
<protein>
    <submittedName>
        <fullName evidence="5">AraC family transcriptional regulator</fullName>
    </submittedName>
</protein>
<keyword evidence="6" id="KW-1185">Reference proteome</keyword>
<gene>
    <name evidence="5" type="ORF">GCM10023196_064490</name>
</gene>
<dbReference type="Gene3D" id="1.10.10.60">
    <property type="entry name" value="Homeodomain-like"/>
    <property type="match status" value="1"/>
</dbReference>
<dbReference type="RefSeq" id="WP_345435165.1">
    <property type="nucleotide sequence ID" value="NZ_BAABHK010000010.1"/>
</dbReference>
<evidence type="ECO:0000259" key="4">
    <source>
        <dbReference type="PROSITE" id="PS01124"/>
    </source>
</evidence>
<evidence type="ECO:0000313" key="6">
    <source>
        <dbReference type="Proteomes" id="UP001501442"/>
    </source>
</evidence>
<dbReference type="InterPro" id="IPR018060">
    <property type="entry name" value="HTH_AraC"/>
</dbReference>